<evidence type="ECO:0000313" key="1">
    <source>
        <dbReference type="EMBL" id="AST90426.1"/>
    </source>
</evidence>
<gene>
    <name evidence="1" type="ORF">BC6307_03630</name>
</gene>
<evidence type="ECO:0000313" key="2">
    <source>
        <dbReference type="Proteomes" id="UP000215224"/>
    </source>
</evidence>
<protein>
    <submittedName>
        <fullName evidence="1">Uncharacterized protein</fullName>
    </submittedName>
</protein>
<accession>A0A223KLZ8</accession>
<sequence length="62" mass="7029">MKFEPDLATGARQLEKRRRFDQARTNWTVPVGDKGNTASESELMLTYRTDGMGSLIGPKRRS</sequence>
<proteinExistence type="predicted"/>
<name>A0A223KLZ8_9BACI</name>
<dbReference type="KEGG" id="bcoh:BC6307_03630"/>
<dbReference type="EMBL" id="CP018866">
    <property type="protein sequence ID" value="AST90426.1"/>
    <property type="molecule type" value="Genomic_DNA"/>
</dbReference>
<organism evidence="1 2">
    <name type="scientific">Sutcliffiella cohnii</name>
    <dbReference type="NCBI Taxonomy" id="33932"/>
    <lineage>
        <taxon>Bacteria</taxon>
        <taxon>Bacillati</taxon>
        <taxon>Bacillota</taxon>
        <taxon>Bacilli</taxon>
        <taxon>Bacillales</taxon>
        <taxon>Bacillaceae</taxon>
        <taxon>Sutcliffiella</taxon>
    </lineage>
</organism>
<keyword evidence="2" id="KW-1185">Reference proteome</keyword>
<dbReference type="Proteomes" id="UP000215224">
    <property type="component" value="Chromosome"/>
</dbReference>
<dbReference type="AlphaFoldDB" id="A0A223KLZ8"/>
<reference evidence="1 2" key="1">
    <citation type="submission" date="2016-12" db="EMBL/GenBank/DDBJ databases">
        <title>The whole genome sequencing and assembly of Bacillus cohnii DSM 6307T strain.</title>
        <authorList>
            <person name="Lee Y.-J."/>
            <person name="Yi H."/>
            <person name="Bahn Y.-S."/>
            <person name="Kim J.F."/>
            <person name="Lee D.-W."/>
        </authorList>
    </citation>
    <scope>NUCLEOTIDE SEQUENCE [LARGE SCALE GENOMIC DNA]</scope>
    <source>
        <strain evidence="1 2">DSM 6307</strain>
    </source>
</reference>